<name>A0ABN8PN36_9CNID</name>
<protein>
    <submittedName>
        <fullName evidence="1">Uncharacterized protein</fullName>
    </submittedName>
</protein>
<proteinExistence type="predicted"/>
<gene>
    <name evidence="1" type="ORF">PLOB_00046195</name>
</gene>
<organism evidence="1 2">
    <name type="scientific">Porites lobata</name>
    <dbReference type="NCBI Taxonomy" id="104759"/>
    <lineage>
        <taxon>Eukaryota</taxon>
        <taxon>Metazoa</taxon>
        <taxon>Cnidaria</taxon>
        <taxon>Anthozoa</taxon>
        <taxon>Hexacorallia</taxon>
        <taxon>Scleractinia</taxon>
        <taxon>Fungiina</taxon>
        <taxon>Poritidae</taxon>
        <taxon>Porites</taxon>
    </lineage>
</organism>
<accession>A0ABN8PN36</accession>
<dbReference type="Proteomes" id="UP001159405">
    <property type="component" value="Unassembled WGS sequence"/>
</dbReference>
<evidence type="ECO:0000313" key="2">
    <source>
        <dbReference type="Proteomes" id="UP001159405"/>
    </source>
</evidence>
<evidence type="ECO:0000313" key="1">
    <source>
        <dbReference type="EMBL" id="CAH3147301.1"/>
    </source>
</evidence>
<reference evidence="1 2" key="1">
    <citation type="submission" date="2022-05" db="EMBL/GenBank/DDBJ databases">
        <authorList>
            <consortium name="Genoscope - CEA"/>
            <person name="William W."/>
        </authorList>
    </citation>
    <scope>NUCLEOTIDE SEQUENCE [LARGE SCALE GENOMIC DNA]</scope>
</reference>
<sequence>MGHGHYAPTNEAMDHFYEELKAVFGNLPCKDVKNEMEDMNAKVGTDNTGRTEVMEVIKAKGEVSEEVLVGFCNWIWNEEKVFEEWNKGVLIKLQKKGNLSHSKS</sequence>
<dbReference type="EMBL" id="CALNXK010000081">
    <property type="protein sequence ID" value="CAH3147301.1"/>
    <property type="molecule type" value="Genomic_DNA"/>
</dbReference>
<comment type="caution">
    <text evidence="1">The sequence shown here is derived from an EMBL/GenBank/DDBJ whole genome shotgun (WGS) entry which is preliminary data.</text>
</comment>
<keyword evidence="2" id="KW-1185">Reference proteome</keyword>